<dbReference type="Pfam" id="PF04672">
    <property type="entry name" value="Methyltransf_19"/>
    <property type="match status" value="1"/>
</dbReference>
<evidence type="ECO:0000313" key="2">
    <source>
        <dbReference type="Proteomes" id="UP000595046"/>
    </source>
</evidence>
<dbReference type="GO" id="GO:0032259">
    <property type="term" value="P:methylation"/>
    <property type="evidence" value="ECO:0007669"/>
    <property type="project" value="UniProtKB-KW"/>
</dbReference>
<name>A0A7T1WTB3_9ACTN</name>
<dbReference type="Proteomes" id="UP000595046">
    <property type="component" value="Chromosome"/>
</dbReference>
<dbReference type="Gene3D" id="3.40.50.150">
    <property type="entry name" value="Vaccinia Virus protein VP39"/>
    <property type="match status" value="1"/>
</dbReference>
<protein>
    <submittedName>
        <fullName evidence="1">SAM-dependent methyltransferase</fullName>
    </submittedName>
</protein>
<dbReference type="InterPro" id="IPR006764">
    <property type="entry name" value="SAM_dep_MeTrfase_SAV2177_type"/>
</dbReference>
<evidence type="ECO:0000313" key="1">
    <source>
        <dbReference type="EMBL" id="QPP08409.1"/>
    </source>
</evidence>
<keyword evidence="1" id="KW-0489">Methyltransferase</keyword>
<dbReference type="EMBL" id="CP048882">
    <property type="protein sequence ID" value="QPP08409.1"/>
    <property type="molecule type" value="Genomic_DNA"/>
</dbReference>
<dbReference type="AlphaFoldDB" id="A0A7T1WTB3"/>
<gene>
    <name evidence="1" type="ORF">G4Z16_20660</name>
</gene>
<reference evidence="2" key="1">
    <citation type="submission" date="2020-02" db="EMBL/GenBank/DDBJ databases">
        <title>Streptomyces sp. ASO4wet.</title>
        <authorList>
            <person name="Risdian C."/>
            <person name="Landwehr W."/>
            <person name="Schupp P."/>
            <person name="Wink J."/>
        </authorList>
    </citation>
    <scope>NUCLEOTIDE SEQUENCE [LARGE SCALE GENOMIC DNA]</scope>
    <source>
        <strain evidence="2">ASO4wet</strain>
    </source>
</reference>
<dbReference type="KEGG" id="sbat:G4Z16_20660"/>
<sequence length="269" mass="28895">MQSSEGPQLAEKIQADTAHSARVWNYLLGGRDNYRPDRDVGDMILKLFPGIARVARLQRRFLVRAVRYLAAEAGIRQFLDVGTGLPTVDNTHEVAQRVAPASKVVYVDNDPLVLVHAQALLTSSKEGACDYVHADVRDPGTILEAASRTLDFGEPVALTLLGTMGQIPDSDDPNSVVAQLMDPLPSGSHLALSDGTDTNEALNDAIAAYNENSASSYHLRSADHIASFFDGLEVVEPGIVTTSNWRPDATDPREAPGLVDAVCGIGRKP</sequence>
<dbReference type="InterPro" id="IPR029063">
    <property type="entry name" value="SAM-dependent_MTases_sf"/>
</dbReference>
<dbReference type="RefSeq" id="WP_197352203.1">
    <property type="nucleotide sequence ID" value="NZ_CP048882.1"/>
</dbReference>
<keyword evidence="1" id="KW-0808">Transferase</keyword>
<dbReference type="GO" id="GO:0008168">
    <property type="term" value="F:methyltransferase activity"/>
    <property type="evidence" value="ECO:0007669"/>
    <property type="project" value="UniProtKB-KW"/>
</dbReference>
<accession>A0A7T1WTB3</accession>
<organism evidence="1 2">
    <name type="scientific">Streptomyces bathyalis</name>
    <dbReference type="NCBI Taxonomy" id="2710756"/>
    <lineage>
        <taxon>Bacteria</taxon>
        <taxon>Bacillati</taxon>
        <taxon>Actinomycetota</taxon>
        <taxon>Actinomycetes</taxon>
        <taxon>Kitasatosporales</taxon>
        <taxon>Streptomycetaceae</taxon>
        <taxon>Streptomyces</taxon>
    </lineage>
</organism>
<keyword evidence="2" id="KW-1185">Reference proteome</keyword>
<dbReference type="SUPFAM" id="SSF53335">
    <property type="entry name" value="S-adenosyl-L-methionine-dependent methyltransferases"/>
    <property type="match status" value="1"/>
</dbReference>
<dbReference type="PIRSF" id="PIRSF017393">
    <property type="entry name" value="MTase_SAV2177"/>
    <property type="match status" value="1"/>
</dbReference>
<proteinExistence type="predicted"/>